<sequence>VYGMDESGFPPSNQGTSRVIGRRGTKTQHKQGSANRENVTAIVTICADGTTLAPTIIFKGHNFMTKWADDNVSHASISHSENGWTDGEIAAEWIEKDFDRQTKEKAGGETRVLLMDGHSSHYTPELLTFAKANNIVILGYPPHCTHALQGLDVVCFAAMKQAWKDEIDKFEAEHKCQIGKEHFAGVFGRAFLTAFTEATVLAAFEKTGIHPFNPNIITAQQMKTSLPSSIVGALPLPMPSPV</sequence>
<accession>A0A166L7B3</accession>
<evidence type="ECO:0000313" key="4">
    <source>
        <dbReference type="Proteomes" id="UP000076532"/>
    </source>
</evidence>
<dbReference type="AlphaFoldDB" id="A0A166L7B3"/>
<feature type="compositionally biased region" description="Basic residues" evidence="1">
    <location>
        <begin position="20"/>
        <end position="29"/>
    </location>
</feature>
<dbReference type="GO" id="GO:0003677">
    <property type="term" value="F:DNA binding"/>
    <property type="evidence" value="ECO:0007669"/>
    <property type="project" value="TreeGrafter"/>
</dbReference>
<feature type="region of interest" description="Disordered" evidence="1">
    <location>
        <begin position="1"/>
        <end position="35"/>
    </location>
</feature>
<evidence type="ECO:0000313" key="3">
    <source>
        <dbReference type="EMBL" id="KZP22653.1"/>
    </source>
</evidence>
<feature type="domain" description="DDE-1" evidence="2">
    <location>
        <begin position="39"/>
        <end position="169"/>
    </location>
</feature>
<name>A0A166L7B3_9AGAM</name>
<dbReference type="Proteomes" id="UP000076532">
    <property type="component" value="Unassembled WGS sequence"/>
</dbReference>
<feature type="non-terminal residue" evidence="3">
    <location>
        <position position="242"/>
    </location>
</feature>
<evidence type="ECO:0000259" key="2">
    <source>
        <dbReference type="Pfam" id="PF03184"/>
    </source>
</evidence>
<dbReference type="InterPro" id="IPR050863">
    <property type="entry name" value="CenT-Element_Derived"/>
</dbReference>
<protein>
    <submittedName>
        <fullName evidence="3">DDE-domain-containing protein</fullName>
    </submittedName>
</protein>
<dbReference type="GO" id="GO:0005634">
    <property type="term" value="C:nucleus"/>
    <property type="evidence" value="ECO:0007669"/>
    <property type="project" value="TreeGrafter"/>
</dbReference>
<gene>
    <name evidence="3" type="ORF">FIBSPDRAFT_711516</name>
</gene>
<dbReference type="OrthoDB" id="2917041at2759"/>
<feature type="non-terminal residue" evidence="3">
    <location>
        <position position="1"/>
    </location>
</feature>
<dbReference type="InterPro" id="IPR004875">
    <property type="entry name" value="DDE_SF_endonuclease_dom"/>
</dbReference>
<evidence type="ECO:0000256" key="1">
    <source>
        <dbReference type="SAM" id="MobiDB-lite"/>
    </source>
</evidence>
<dbReference type="STRING" id="436010.A0A166L7B3"/>
<dbReference type="PANTHER" id="PTHR19303">
    <property type="entry name" value="TRANSPOSON"/>
    <property type="match status" value="1"/>
</dbReference>
<proteinExistence type="predicted"/>
<organism evidence="3 4">
    <name type="scientific">Athelia psychrophila</name>
    <dbReference type="NCBI Taxonomy" id="1759441"/>
    <lineage>
        <taxon>Eukaryota</taxon>
        <taxon>Fungi</taxon>
        <taxon>Dikarya</taxon>
        <taxon>Basidiomycota</taxon>
        <taxon>Agaricomycotina</taxon>
        <taxon>Agaricomycetes</taxon>
        <taxon>Agaricomycetidae</taxon>
        <taxon>Atheliales</taxon>
        <taxon>Atheliaceae</taxon>
        <taxon>Athelia</taxon>
    </lineage>
</organism>
<dbReference type="PANTHER" id="PTHR19303:SF74">
    <property type="entry name" value="POGO TRANSPOSABLE ELEMENT WITH KRAB DOMAIN"/>
    <property type="match status" value="1"/>
</dbReference>
<dbReference type="InterPro" id="IPR036397">
    <property type="entry name" value="RNaseH_sf"/>
</dbReference>
<reference evidence="3 4" key="1">
    <citation type="journal article" date="2016" name="Mol. Biol. Evol.">
        <title>Comparative Genomics of Early-Diverging Mushroom-Forming Fungi Provides Insights into the Origins of Lignocellulose Decay Capabilities.</title>
        <authorList>
            <person name="Nagy L.G."/>
            <person name="Riley R."/>
            <person name="Tritt A."/>
            <person name="Adam C."/>
            <person name="Daum C."/>
            <person name="Floudas D."/>
            <person name="Sun H."/>
            <person name="Yadav J.S."/>
            <person name="Pangilinan J."/>
            <person name="Larsson K.H."/>
            <person name="Matsuura K."/>
            <person name="Barry K."/>
            <person name="Labutti K."/>
            <person name="Kuo R."/>
            <person name="Ohm R.A."/>
            <person name="Bhattacharya S.S."/>
            <person name="Shirouzu T."/>
            <person name="Yoshinaga Y."/>
            <person name="Martin F.M."/>
            <person name="Grigoriev I.V."/>
            <person name="Hibbett D.S."/>
        </authorList>
    </citation>
    <scope>NUCLEOTIDE SEQUENCE [LARGE SCALE GENOMIC DNA]</scope>
    <source>
        <strain evidence="3 4">CBS 109695</strain>
    </source>
</reference>
<dbReference type="EMBL" id="KV417538">
    <property type="protein sequence ID" value="KZP22653.1"/>
    <property type="molecule type" value="Genomic_DNA"/>
</dbReference>
<keyword evidence="4" id="KW-1185">Reference proteome</keyword>
<dbReference type="Gene3D" id="3.30.420.10">
    <property type="entry name" value="Ribonuclease H-like superfamily/Ribonuclease H"/>
    <property type="match status" value="1"/>
</dbReference>
<dbReference type="Pfam" id="PF03184">
    <property type="entry name" value="DDE_1"/>
    <property type="match status" value="1"/>
</dbReference>